<dbReference type="CDD" id="cd01948">
    <property type="entry name" value="EAL"/>
    <property type="match status" value="1"/>
</dbReference>
<proteinExistence type="predicted"/>
<dbReference type="InterPro" id="IPR043128">
    <property type="entry name" value="Rev_trsase/Diguanyl_cyclase"/>
</dbReference>
<keyword evidence="4" id="KW-1185">Reference proteome</keyword>
<comment type="caution">
    <text evidence="3">The sequence shown here is derived from an EMBL/GenBank/DDBJ whole genome shotgun (WGS) entry which is preliminary data.</text>
</comment>
<feature type="domain" description="GGDEF" evidence="2">
    <location>
        <begin position="186"/>
        <end position="310"/>
    </location>
</feature>
<evidence type="ECO:0000259" key="2">
    <source>
        <dbReference type="PROSITE" id="PS50887"/>
    </source>
</evidence>
<reference evidence="3 4" key="1">
    <citation type="submission" date="2019-08" db="EMBL/GenBank/DDBJ databases">
        <title>In-depth cultivation of the pig gut microbiome towards novel bacterial diversity and tailored functional studies.</title>
        <authorList>
            <person name="Wylensek D."/>
            <person name="Hitch T.C.A."/>
            <person name="Clavel T."/>
        </authorList>
    </citation>
    <scope>NUCLEOTIDE SEQUENCE [LARGE SCALE GENOMIC DNA]</scope>
    <source>
        <strain evidence="3 4">CA-Schmier-601-WT-3</strain>
    </source>
</reference>
<dbReference type="Gene3D" id="3.20.20.450">
    <property type="entry name" value="EAL domain"/>
    <property type="match status" value="1"/>
</dbReference>
<evidence type="ECO:0000259" key="1">
    <source>
        <dbReference type="PROSITE" id="PS50883"/>
    </source>
</evidence>
<dbReference type="SMART" id="SM00267">
    <property type="entry name" value="GGDEF"/>
    <property type="match status" value="1"/>
</dbReference>
<organism evidence="3 4">
    <name type="scientific">Sharpea porci</name>
    <dbReference type="NCBI Taxonomy" id="2652286"/>
    <lineage>
        <taxon>Bacteria</taxon>
        <taxon>Bacillati</taxon>
        <taxon>Bacillota</taxon>
        <taxon>Erysipelotrichia</taxon>
        <taxon>Erysipelotrichales</taxon>
        <taxon>Coprobacillaceae</taxon>
        <taxon>Sharpea</taxon>
    </lineage>
</organism>
<dbReference type="GO" id="GO:0071111">
    <property type="term" value="F:cyclic-guanylate-specific phosphodiesterase activity"/>
    <property type="evidence" value="ECO:0007669"/>
    <property type="project" value="InterPro"/>
</dbReference>
<dbReference type="InterPro" id="IPR001633">
    <property type="entry name" value="EAL_dom"/>
</dbReference>
<dbReference type="InterPro" id="IPR029787">
    <property type="entry name" value="Nucleotide_cyclase"/>
</dbReference>
<dbReference type="SMART" id="SM00052">
    <property type="entry name" value="EAL"/>
    <property type="match status" value="1"/>
</dbReference>
<dbReference type="SUPFAM" id="SSF141868">
    <property type="entry name" value="EAL domain-like"/>
    <property type="match status" value="1"/>
</dbReference>
<dbReference type="EMBL" id="VUNM01000012">
    <property type="protein sequence ID" value="MST89231.1"/>
    <property type="molecule type" value="Genomic_DNA"/>
</dbReference>
<dbReference type="PANTHER" id="PTHR33121:SF71">
    <property type="entry name" value="OXYGEN SENSOR PROTEIN DOSP"/>
    <property type="match status" value="1"/>
</dbReference>
<sequence length="842" mass="98354">MDIIQFDQETRRFLESLPIAIGIYQFIDQKVHTVLLSQGFLDIFCLDDLQGALDLMNSDMYRDAHPDDVARIADIAYQFAIHGGTYEAVYRNKNPYQDHYHIIHSSGKHIYYRGVRLAIIWYMDESRAQQEDNESSRLLKQMLFDNLQQEMDQRRRQYDDLTGLPHMNYFLTLASKGVKHLIDQSYQPAILYIDYSNFKTFNQHYGFAAGDYMIRELGRIVRSFFGAENGSRFESDHFAVYTTLEGLESKLNLLYEEIAKLNNHKSLPVRVGIYAESFDLLDLNKACDYAKQACDYLSGKNYSTSIFFNKDIQHAAEVKEYVITHFQEAMEKHWIQVYYQPVIHAISGTMCGSEALARWNDPHYGMIMPNSFIGALEETGQIYDLDLYIFEEVCHDYDAYRRFEDDVVPVSFNLSRRDFDHSDLIERIENIIQHYHVPHELINIEITESAFVEDVSHIGKVVDHFHALGYQVWMDDFGTGYSSLGILKDFAFDEIKIDMSFISNFTAKGKKIIESTVSMAKKIGVQTLAEGVETREQFEFLRQIGCEKIQGYYFGKPIPGYKMSEHCKTHDIPIVSLNWKDYYDAIGAINYLTDSSLAVVEDDGENFKILYMNSAFKEELTKDNIVDYKDWEKQLNIKNSPIHVFHRRFANEQLRKCEGVQTTTYPTSHGYMELKASVVTYHEQYYIYKAQINHVQLSSNDELEYHDNLLKNLYYLYSDVALIDLEHDTIEGVISSLSSQPIAQETITNLHECVQTWEENYVVPEERERFRNFCNPDQLYDRFMKEDQPMLIDFFHSRRSDGHYECLMHVVLPVVNTKFKKLLYVTIPTGQNNDERKQMSES</sequence>
<evidence type="ECO:0000313" key="4">
    <source>
        <dbReference type="Proteomes" id="UP000442619"/>
    </source>
</evidence>
<evidence type="ECO:0000313" key="3">
    <source>
        <dbReference type="EMBL" id="MST89231.1"/>
    </source>
</evidence>
<dbReference type="NCBIfam" id="TIGR00254">
    <property type="entry name" value="GGDEF"/>
    <property type="match status" value="1"/>
</dbReference>
<dbReference type="InterPro" id="IPR035919">
    <property type="entry name" value="EAL_sf"/>
</dbReference>
<dbReference type="Gene3D" id="3.30.70.270">
    <property type="match status" value="1"/>
</dbReference>
<dbReference type="InterPro" id="IPR000160">
    <property type="entry name" value="GGDEF_dom"/>
</dbReference>
<dbReference type="Proteomes" id="UP000442619">
    <property type="component" value="Unassembled WGS sequence"/>
</dbReference>
<dbReference type="InterPro" id="IPR050706">
    <property type="entry name" value="Cyclic-di-GMP_PDE-like"/>
</dbReference>
<dbReference type="PROSITE" id="PS50887">
    <property type="entry name" value="GGDEF"/>
    <property type="match status" value="1"/>
</dbReference>
<accession>A0A844FT85</accession>
<feature type="domain" description="EAL" evidence="1">
    <location>
        <begin position="319"/>
        <end position="571"/>
    </location>
</feature>
<protein>
    <submittedName>
        <fullName evidence="3">EAL domain-containing protein</fullName>
    </submittedName>
</protein>
<dbReference type="RefSeq" id="WP_154515728.1">
    <property type="nucleotide sequence ID" value="NZ_VUNM01000012.1"/>
</dbReference>
<gene>
    <name evidence="3" type="ORF">FYJ79_06545</name>
</gene>
<dbReference type="PROSITE" id="PS50883">
    <property type="entry name" value="EAL"/>
    <property type="match status" value="1"/>
</dbReference>
<name>A0A844FT85_9FIRM</name>
<dbReference type="SUPFAM" id="SSF55073">
    <property type="entry name" value="Nucleotide cyclase"/>
    <property type="match status" value="1"/>
</dbReference>
<dbReference type="PANTHER" id="PTHR33121">
    <property type="entry name" value="CYCLIC DI-GMP PHOSPHODIESTERASE PDEF"/>
    <property type="match status" value="1"/>
</dbReference>
<dbReference type="AlphaFoldDB" id="A0A844FT85"/>
<dbReference type="Pfam" id="PF00563">
    <property type="entry name" value="EAL"/>
    <property type="match status" value="1"/>
</dbReference>
<dbReference type="Pfam" id="PF00990">
    <property type="entry name" value="GGDEF"/>
    <property type="match status" value="1"/>
</dbReference>